<name>A0ABS8QBY2_9BURK</name>
<dbReference type="Proteomes" id="UP001179361">
    <property type="component" value="Unassembled WGS sequence"/>
</dbReference>
<gene>
    <name evidence="3" type="ORF">LQ564_23260</name>
</gene>
<comment type="caution">
    <text evidence="3">The sequence shown here is derived from an EMBL/GenBank/DDBJ whole genome shotgun (WGS) entry which is preliminary data.</text>
</comment>
<keyword evidence="2" id="KW-0812">Transmembrane</keyword>
<feature type="compositionally biased region" description="Polar residues" evidence="1">
    <location>
        <begin position="8"/>
        <end position="21"/>
    </location>
</feature>
<proteinExistence type="predicted"/>
<reference evidence="3" key="1">
    <citation type="submission" date="2021-11" db="EMBL/GenBank/DDBJ databases">
        <title>The complete genome of Massilia sp sp. G4R7.</title>
        <authorList>
            <person name="Liu L."/>
            <person name="Yue J."/>
            <person name="Yuan J."/>
            <person name="Yang F."/>
            <person name="Li L."/>
        </authorList>
    </citation>
    <scope>NUCLEOTIDE SEQUENCE</scope>
    <source>
        <strain evidence="3">G4R7</strain>
    </source>
</reference>
<evidence type="ECO:0000256" key="2">
    <source>
        <dbReference type="SAM" id="Phobius"/>
    </source>
</evidence>
<dbReference type="RefSeq" id="WP_231060499.1">
    <property type="nucleotide sequence ID" value="NZ_JAJNOC010000011.1"/>
</dbReference>
<evidence type="ECO:0000313" key="4">
    <source>
        <dbReference type="Proteomes" id="UP001179361"/>
    </source>
</evidence>
<dbReference type="EMBL" id="JAJNOC010000011">
    <property type="protein sequence ID" value="MCD2519224.1"/>
    <property type="molecule type" value="Genomic_DNA"/>
</dbReference>
<feature type="region of interest" description="Disordered" evidence="1">
    <location>
        <begin position="1"/>
        <end position="24"/>
    </location>
</feature>
<keyword evidence="4" id="KW-1185">Reference proteome</keyword>
<evidence type="ECO:0000313" key="3">
    <source>
        <dbReference type="EMBL" id="MCD2519224.1"/>
    </source>
</evidence>
<evidence type="ECO:0000256" key="1">
    <source>
        <dbReference type="SAM" id="MobiDB-lite"/>
    </source>
</evidence>
<keyword evidence="2" id="KW-0472">Membrane</keyword>
<organism evidence="3 4">
    <name type="scientific">Massilia phyllostachyos</name>
    <dbReference type="NCBI Taxonomy" id="2898585"/>
    <lineage>
        <taxon>Bacteria</taxon>
        <taxon>Pseudomonadati</taxon>
        <taxon>Pseudomonadota</taxon>
        <taxon>Betaproteobacteria</taxon>
        <taxon>Burkholderiales</taxon>
        <taxon>Oxalobacteraceae</taxon>
        <taxon>Telluria group</taxon>
        <taxon>Massilia</taxon>
    </lineage>
</organism>
<keyword evidence="2" id="KW-1133">Transmembrane helix</keyword>
<protein>
    <submittedName>
        <fullName evidence="3">Uncharacterized protein</fullName>
    </submittedName>
</protein>
<accession>A0ABS8QBY2</accession>
<feature type="transmembrane region" description="Helical" evidence="2">
    <location>
        <begin position="40"/>
        <end position="57"/>
    </location>
</feature>
<sequence length="58" mass="6257">MNTEHSHPTIHSATVDRSTPSAPKRTFAKSIVSNRLRQRVSVALGLCLGLAALVIAFE</sequence>